<dbReference type="AlphaFoldDB" id="A0A2H1IY27"/>
<protein>
    <recommendedName>
        <fullName evidence="3">Homeodomain-like domain-containing protein</fullName>
    </recommendedName>
</protein>
<sequence length="45" mass="5573">MLDLEREHPRYNGVKDDAIRRRLNMSATSYFQILNRLRRVRNQNR</sequence>
<dbReference type="Proteomes" id="UP000234333">
    <property type="component" value="Unassembled WGS sequence"/>
</dbReference>
<evidence type="ECO:0000313" key="1">
    <source>
        <dbReference type="EMBL" id="SMX80125.1"/>
    </source>
</evidence>
<dbReference type="Pfam" id="PF11662">
    <property type="entry name" value="DUF3263"/>
    <property type="match status" value="1"/>
</dbReference>
<proteinExistence type="predicted"/>
<dbReference type="InterPro" id="IPR021678">
    <property type="entry name" value="DUF3263"/>
</dbReference>
<evidence type="ECO:0000313" key="2">
    <source>
        <dbReference type="Proteomes" id="UP000234333"/>
    </source>
</evidence>
<name>A0A2H1IY27_9MICO</name>
<gene>
    <name evidence="1" type="ORF">BC102111_01715</name>
</gene>
<organism evidence="1 2">
    <name type="scientific">Brevibacterium casei CIP 102111</name>
    <dbReference type="NCBI Taxonomy" id="1255625"/>
    <lineage>
        <taxon>Bacteria</taxon>
        <taxon>Bacillati</taxon>
        <taxon>Actinomycetota</taxon>
        <taxon>Actinomycetes</taxon>
        <taxon>Micrococcales</taxon>
        <taxon>Brevibacteriaceae</taxon>
        <taxon>Brevibacterium</taxon>
    </lineage>
</organism>
<reference evidence="1 2" key="1">
    <citation type="submission" date="2017-03" db="EMBL/GenBank/DDBJ databases">
        <authorList>
            <person name="Afonso C.L."/>
            <person name="Miller P.J."/>
            <person name="Scott M.A."/>
            <person name="Spackman E."/>
            <person name="Goraichik I."/>
            <person name="Dimitrov K.M."/>
            <person name="Suarez D.L."/>
            <person name="Swayne D.E."/>
        </authorList>
    </citation>
    <scope>NUCLEOTIDE SEQUENCE [LARGE SCALE GENOMIC DNA]</scope>
    <source>
        <strain evidence="1 2">CIP 102111</strain>
    </source>
</reference>
<accession>A0A2H1IY27</accession>
<evidence type="ECO:0008006" key="3">
    <source>
        <dbReference type="Google" id="ProtNLM"/>
    </source>
</evidence>
<dbReference type="EMBL" id="FXZC01000003">
    <property type="protein sequence ID" value="SMX80125.1"/>
    <property type="molecule type" value="Genomic_DNA"/>
</dbReference>